<reference evidence="2 3" key="1">
    <citation type="submission" date="2020-08" db="EMBL/GenBank/DDBJ databases">
        <title>Genomic Encyclopedia of Type Strains, Phase IV (KMG-IV): sequencing the most valuable type-strain genomes for metagenomic binning, comparative biology and taxonomic classification.</title>
        <authorList>
            <person name="Goeker M."/>
        </authorList>
    </citation>
    <scope>NUCLEOTIDE SEQUENCE [LARGE SCALE GENOMIC DNA]</scope>
    <source>
        <strain evidence="2 3">DSM 24105</strain>
    </source>
</reference>
<feature type="transmembrane region" description="Helical" evidence="1">
    <location>
        <begin position="33"/>
        <end position="58"/>
    </location>
</feature>
<proteinExistence type="predicted"/>
<dbReference type="AlphaFoldDB" id="A0A7W6AG54"/>
<accession>A0A7W6AG54</accession>
<gene>
    <name evidence="2" type="ORF">GGR33_001539</name>
</gene>
<keyword evidence="1" id="KW-0472">Membrane</keyword>
<evidence type="ECO:0000313" key="3">
    <source>
        <dbReference type="Proteomes" id="UP000517759"/>
    </source>
</evidence>
<comment type="caution">
    <text evidence="2">The sequence shown here is derived from an EMBL/GenBank/DDBJ whole genome shotgun (WGS) entry which is preliminary data.</text>
</comment>
<keyword evidence="1" id="KW-0812">Transmembrane</keyword>
<evidence type="ECO:0000256" key="1">
    <source>
        <dbReference type="SAM" id="Phobius"/>
    </source>
</evidence>
<protein>
    <submittedName>
        <fullName evidence="2">Uncharacterized protein</fullName>
    </submittedName>
</protein>
<sequence>MSSVSNPHALPGTSRSAQATFREGLERIRSPDAFIMLDIVFIAAGLAFFGVAAGYALVCERL</sequence>
<dbReference type="EMBL" id="JACIDN010000002">
    <property type="protein sequence ID" value="MBB3902053.1"/>
    <property type="molecule type" value="Genomic_DNA"/>
</dbReference>
<organism evidence="2 3">
    <name type="scientific">Methylobacterium brachythecii</name>
    <dbReference type="NCBI Taxonomy" id="1176177"/>
    <lineage>
        <taxon>Bacteria</taxon>
        <taxon>Pseudomonadati</taxon>
        <taxon>Pseudomonadota</taxon>
        <taxon>Alphaproteobacteria</taxon>
        <taxon>Hyphomicrobiales</taxon>
        <taxon>Methylobacteriaceae</taxon>
        <taxon>Methylobacterium</taxon>
    </lineage>
</organism>
<name>A0A7W6AG54_9HYPH</name>
<dbReference type="Proteomes" id="UP000517759">
    <property type="component" value="Unassembled WGS sequence"/>
</dbReference>
<keyword evidence="1" id="KW-1133">Transmembrane helix</keyword>
<evidence type="ECO:0000313" key="2">
    <source>
        <dbReference type="EMBL" id="MBB3902053.1"/>
    </source>
</evidence>